<dbReference type="Gene3D" id="1.10.10.10">
    <property type="entry name" value="Winged helix-like DNA-binding domain superfamily/Winged helix DNA-binding domain"/>
    <property type="match status" value="1"/>
</dbReference>
<evidence type="ECO:0000256" key="1">
    <source>
        <dbReference type="ARBA" id="ARBA00010641"/>
    </source>
</evidence>
<evidence type="ECO:0000256" key="3">
    <source>
        <dbReference type="ARBA" id="ARBA00023082"/>
    </source>
</evidence>
<dbReference type="InterPro" id="IPR000838">
    <property type="entry name" value="RNA_pol_sigma70_ECF_CS"/>
</dbReference>
<dbReference type="SUPFAM" id="SSF88946">
    <property type="entry name" value="Sigma2 domain of RNA polymerase sigma factors"/>
    <property type="match status" value="1"/>
</dbReference>
<protein>
    <recommendedName>
        <fullName evidence="6">RNA polymerase sigma factor</fullName>
    </recommendedName>
</protein>
<keyword evidence="11" id="KW-1185">Reference proteome</keyword>
<evidence type="ECO:0000256" key="4">
    <source>
        <dbReference type="ARBA" id="ARBA00023125"/>
    </source>
</evidence>
<dbReference type="PROSITE" id="PS01063">
    <property type="entry name" value="SIGMA70_ECF"/>
    <property type="match status" value="1"/>
</dbReference>
<dbReference type="CDD" id="cd06171">
    <property type="entry name" value="Sigma70_r4"/>
    <property type="match status" value="1"/>
</dbReference>
<comment type="similarity">
    <text evidence="1 6">Belongs to the sigma-70 factor family. ECF subfamily.</text>
</comment>
<evidence type="ECO:0000256" key="7">
    <source>
        <dbReference type="SAM" id="MobiDB-lite"/>
    </source>
</evidence>
<dbReference type="EMBL" id="CP114040">
    <property type="protein sequence ID" value="WAS92588.1"/>
    <property type="molecule type" value="Genomic_DNA"/>
</dbReference>
<dbReference type="NCBIfam" id="NF008888">
    <property type="entry name" value="PRK11922.1"/>
    <property type="match status" value="1"/>
</dbReference>
<evidence type="ECO:0000256" key="2">
    <source>
        <dbReference type="ARBA" id="ARBA00023015"/>
    </source>
</evidence>
<keyword evidence="4 6" id="KW-0238">DNA-binding</keyword>
<feature type="domain" description="RNA polymerase sigma-70 region 2" evidence="8">
    <location>
        <begin position="54"/>
        <end position="118"/>
    </location>
</feature>
<evidence type="ECO:0000256" key="6">
    <source>
        <dbReference type="RuleBase" id="RU000716"/>
    </source>
</evidence>
<dbReference type="InterPro" id="IPR013324">
    <property type="entry name" value="RNA_pol_sigma_r3/r4-like"/>
</dbReference>
<dbReference type="InterPro" id="IPR039425">
    <property type="entry name" value="RNA_pol_sigma-70-like"/>
</dbReference>
<feature type="region of interest" description="Disordered" evidence="7">
    <location>
        <begin position="120"/>
        <end position="140"/>
    </location>
</feature>
<dbReference type="Pfam" id="PF04542">
    <property type="entry name" value="Sigma70_r2"/>
    <property type="match status" value="1"/>
</dbReference>
<dbReference type="Proteomes" id="UP001164459">
    <property type="component" value="Chromosome"/>
</dbReference>
<dbReference type="NCBIfam" id="TIGR02937">
    <property type="entry name" value="sigma70-ECF"/>
    <property type="match status" value="1"/>
</dbReference>
<feature type="domain" description="RNA polymerase sigma factor 70 region 4 type 2" evidence="9">
    <location>
        <begin position="153"/>
        <end position="202"/>
    </location>
</feature>
<accession>A0ABY7H025</accession>
<dbReference type="InterPro" id="IPR007627">
    <property type="entry name" value="RNA_pol_sigma70_r2"/>
</dbReference>
<feature type="region of interest" description="Disordered" evidence="7">
    <location>
        <begin position="1"/>
        <end position="29"/>
    </location>
</feature>
<keyword evidence="2 6" id="KW-0805">Transcription regulation</keyword>
<evidence type="ECO:0000313" key="10">
    <source>
        <dbReference type="EMBL" id="WAS92588.1"/>
    </source>
</evidence>
<gene>
    <name evidence="10" type="ORF">O0S08_40935</name>
</gene>
<dbReference type="PANTHER" id="PTHR43133">
    <property type="entry name" value="RNA POLYMERASE ECF-TYPE SIGMA FACTO"/>
    <property type="match status" value="1"/>
</dbReference>
<dbReference type="InterPro" id="IPR013325">
    <property type="entry name" value="RNA_pol_sigma_r2"/>
</dbReference>
<reference evidence="10" key="1">
    <citation type="submission" date="2022-11" db="EMBL/GenBank/DDBJ databases">
        <title>Minimal conservation of predation-associated metabolite biosynthetic gene clusters underscores biosynthetic potential of Myxococcota including descriptions for ten novel species: Archangium lansinium sp. nov., Myxococcus landrumus sp. nov., Nannocystis bai.</title>
        <authorList>
            <person name="Ahearne A."/>
            <person name="Stevens C."/>
            <person name="Dowd S."/>
        </authorList>
    </citation>
    <scope>NUCLEOTIDE SEQUENCE</scope>
    <source>
        <strain evidence="10">Fl3</strain>
    </source>
</reference>
<evidence type="ECO:0000313" key="11">
    <source>
        <dbReference type="Proteomes" id="UP001164459"/>
    </source>
</evidence>
<dbReference type="SUPFAM" id="SSF88659">
    <property type="entry name" value="Sigma3 and sigma4 domains of RNA polymerase sigma factors"/>
    <property type="match status" value="1"/>
</dbReference>
<evidence type="ECO:0000259" key="8">
    <source>
        <dbReference type="Pfam" id="PF04542"/>
    </source>
</evidence>
<dbReference type="Gene3D" id="1.10.1740.10">
    <property type="match status" value="1"/>
</dbReference>
<organism evidence="10 11">
    <name type="scientific">Nannocystis punicea</name>
    <dbReference type="NCBI Taxonomy" id="2995304"/>
    <lineage>
        <taxon>Bacteria</taxon>
        <taxon>Pseudomonadati</taxon>
        <taxon>Myxococcota</taxon>
        <taxon>Polyangia</taxon>
        <taxon>Nannocystales</taxon>
        <taxon>Nannocystaceae</taxon>
        <taxon>Nannocystis</taxon>
    </lineage>
</organism>
<dbReference type="InterPro" id="IPR014284">
    <property type="entry name" value="RNA_pol_sigma-70_dom"/>
</dbReference>
<dbReference type="PANTHER" id="PTHR43133:SF51">
    <property type="entry name" value="RNA POLYMERASE SIGMA FACTOR"/>
    <property type="match status" value="1"/>
</dbReference>
<keyword evidence="5 6" id="KW-0804">Transcription</keyword>
<dbReference type="InterPro" id="IPR036388">
    <property type="entry name" value="WH-like_DNA-bd_sf"/>
</dbReference>
<evidence type="ECO:0000256" key="5">
    <source>
        <dbReference type="ARBA" id="ARBA00023163"/>
    </source>
</evidence>
<name>A0ABY7H025_9BACT</name>
<keyword evidence="3 6" id="KW-0731">Sigma factor</keyword>
<proteinExistence type="inferred from homology"/>
<dbReference type="InterPro" id="IPR013249">
    <property type="entry name" value="RNA_pol_sigma70_r4_t2"/>
</dbReference>
<evidence type="ECO:0000259" key="9">
    <source>
        <dbReference type="Pfam" id="PF08281"/>
    </source>
</evidence>
<dbReference type="Pfam" id="PF08281">
    <property type="entry name" value="Sigma70_r4_2"/>
    <property type="match status" value="1"/>
</dbReference>
<sequence length="245" mass="27031">MPIRVATPGRRYTRPRRSCETAAGMPPEPVETLTDEQALARVRAGEVARFEVIMRRNNQRLYRAARAIVGDDAEAEDVVQQAYLQAFLHLDQFAGHARLSTWLTTIAVHEALRRRRRGDPLALARDDEPAPDEAADDVPGPDLALDRRALADLLVRTLDALPESYRLVLVLRDVQELDTAETAACLGCSAEAVRVRLHRARQLARVELLARAGASLRDAFAFAGERCDRIVAAVLARLAGTFGHA</sequence>